<dbReference type="AlphaFoldDB" id="A0A4Y8WNN3"/>
<evidence type="ECO:0000313" key="3">
    <source>
        <dbReference type="Proteomes" id="UP000297225"/>
    </source>
</evidence>
<feature type="region of interest" description="Disordered" evidence="1">
    <location>
        <begin position="19"/>
        <end position="63"/>
    </location>
</feature>
<sequence length="123" mass="14473">MRDEKIDLSALTKEKGQQHKFIGQVQEVTKEASETKSETDMSLDKEGQEPSQLKRRRRRKQELPENVRVDLTTDNVVRLELLRFSDEMKFIPRSQIVNQIIEQYFEEHTEDLSASIQSILKNL</sequence>
<dbReference type="RefSeq" id="WP_134849259.1">
    <property type="nucleotide sequence ID" value="NZ_CP197400.1"/>
</dbReference>
<evidence type="ECO:0000256" key="1">
    <source>
        <dbReference type="SAM" id="MobiDB-lite"/>
    </source>
</evidence>
<protein>
    <submittedName>
        <fullName evidence="2">Uncharacterized protein</fullName>
    </submittedName>
</protein>
<comment type="caution">
    <text evidence="2">The sequence shown here is derived from an EMBL/GenBank/DDBJ whole genome shotgun (WGS) entry which is preliminary data.</text>
</comment>
<keyword evidence="3" id="KW-1185">Reference proteome</keyword>
<organism evidence="2 3">
    <name type="scientific">Porphyromonas levii</name>
    <dbReference type="NCBI Taxonomy" id="28114"/>
    <lineage>
        <taxon>Bacteria</taxon>
        <taxon>Pseudomonadati</taxon>
        <taxon>Bacteroidota</taxon>
        <taxon>Bacteroidia</taxon>
        <taxon>Bacteroidales</taxon>
        <taxon>Porphyromonadaceae</taxon>
        <taxon>Porphyromonas</taxon>
    </lineage>
</organism>
<accession>A0A4Y8WNN3</accession>
<dbReference type="EMBL" id="SPNC01000240">
    <property type="protein sequence ID" value="TFH93954.1"/>
    <property type="molecule type" value="Genomic_DNA"/>
</dbReference>
<evidence type="ECO:0000313" key="2">
    <source>
        <dbReference type="EMBL" id="TFH93954.1"/>
    </source>
</evidence>
<name>A0A4Y8WNN3_9PORP</name>
<gene>
    <name evidence="2" type="ORF">E4P47_09550</name>
</gene>
<proteinExistence type="predicted"/>
<feature type="compositionally biased region" description="Basic and acidic residues" evidence="1">
    <location>
        <begin position="28"/>
        <end position="48"/>
    </location>
</feature>
<dbReference type="Proteomes" id="UP000297225">
    <property type="component" value="Unassembled WGS sequence"/>
</dbReference>
<reference evidence="2 3" key="1">
    <citation type="submission" date="2019-03" db="EMBL/GenBank/DDBJ databases">
        <title>Porphyromonas levii Isolated from the Uterus of Dairy Cows.</title>
        <authorList>
            <person name="Francis A.M."/>
        </authorList>
    </citation>
    <scope>NUCLEOTIDE SEQUENCE [LARGE SCALE GENOMIC DNA]</scope>
    <source>
        <strain evidence="2 3">AF5678</strain>
    </source>
</reference>